<comment type="caution">
    <text evidence="2">The sequence shown here is derived from an EMBL/GenBank/DDBJ whole genome shotgun (WGS) entry which is preliminary data.</text>
</comment>
<proteinExistence type="predicted"/>
<dbReference type="AlphaFoldDB" id="A0A178YM86"/>
<evidence type="ECO:0000259" key="1">
    <source>
        <dbReference type="Pfam" id="PF13478"/>
    </source>
</evidence>
<dbReference type="Pfam" id="PF13478">
    <property type="entry name" value="XdhC_C"/>
    <property type="match status" value="1"/>
</dbReference>
<feature type="domain" description="XdhC Rossmann" evidence="1">
    <location>
        <begin position="77"/>
        <end position="218"/>
    </location>
</feature>
<organism evidence="2 3">
    <name type="scientific">Sinorhizobium saheli</name>
    <dbReference type="NCBI Taxonomy" id="36856"/>
    <lineage>
        <taxon>Bacteria</taxon>
        <taxon>Pseudomonadati</taxon>
        <taxon>Pseudomonadota</taxon>
        <taxon>Alphaproteobacteria</taxon>
        <taxon>Hyphomicrobiales</taxon>
        <taxon>Rhizobiaceae</taxon>
        <taxon>Sinorhizobium/Ensifer group</taxon>
        <taxon>Sinorhizobium</taxon>
    </lineage>
</organism>
<sequence>MELSALQALNAARAARRAAVVVSDLSDGTARVFLEGTSFPAELAKAISAAFLTGRPGPLTIEGRSLFFNVHLPPPRLVAIGAVHISQALARFAPVAGFDMAIIDPRTAFATAERFQGVELLADWPEDVLAARPLDRYTALAALTHDPKIDDYPIRAALQAQCFYVGALGSRRTHAARVERLRQAGVAAEAIERIRAPIGLDIGASSPAEIAVAVLAEIIEALRRRDLGGEGGKA</sequence>
<protein>
    <submittedName>
        <fullName evidence="2">XdhC/CoxF family protein</fullName>
    </submittedName>
</protein>
<dbReference type="Proteomes" id="UP000078507">
    <property type="component" value="Unassembled WGS sequence"/>
</dbReference>
<dbReference type="RefSeq" id="WP_066870442.1">
    <property type="nucleotide sequence ID" value="NZ_LNQB01000060.1"/>
</dbReference>
<keyword evidence="3" id="KW-1185">Reference proteome</keyword>
<dbReference type="InterPro" id="IPR052698">
    <property type="entry name" value="MoCofactor_Util/Proc"/>
</dbReference>
<dbReference type="PANTHER" id="PTHR30388:SF4">
    <property type="entry name" value="MOLYBDENUM COFACTOR INSERTION CHAPERONE PAOD"/>
    <property type="match status" value="1"/>
</dbReference>
<evidence type="ECO:0000313" key="2">
    <source>
        <dbReference type="EMBL" id="OAP48662.1"/>
    </source>
</evidence>
<reference evidence="2 3" key="1">
    <citation type="submission" date="2015-11" db="EMBL/GenBank/DDBJ databases">
        <title>Ensifer anhuiense sp. nov., an effective nitrogen fixation bacterium with Glycine soja.</title>
        <authorList>
            <person name="Yan H."/>
            <person name="Chen W."/>
        </authorList>
    </citation>
    <scope>NUCLEOTIDE SEQUENCE [LARGE SCALE GENOMIC DNA]</scope>
    <source>
        <strain evidence="2 3">LMG 7837</strain>
    </source>
</reference>
<evidence type="ECO:0000313" key="3">
    <source>
        <dbReference type="Proteomes" id="UP000078507"/>
    </source>
</evidence>
<gene>
    <name evidence="2" type="ORF">ATB98_00595</name>
</gene>
<dbReference type="Gene3D" id="3.40.50.720">
    <property type="entry name" value="NAD(P)-binding Rossmann-like Domain"/>
    <property type="match status" value="1"/>
</dbReference>
<accession>A0A178YM86</accession>
<dbReference type="InterPro" id="IPR027051">
    <property type="entry name" value="XdhC_Rossmann_dom"/>
</dbReference>
<dbReference type="EMBL" id="LNQB01000060">
    <property type="protein sequence ID" value="OAP48662.1"/>
    <property type="molecule type" value="Genomic_DNA"/>
</dbReference>
<dbReference type="PANTHER" id="PTHR30388">
    <property type="entry name" value="ALDEHYDE OXIDOREDUCTASE MOLYBDENUM COFACTOR ASSEMBLY PROTEIN"/>
    <property type="match status" value="1"/>
</dbReference>
<name>A0A178YM86_SINSA</name>
<dbReference type="OrthoDB" id="9815497at2"/>
<dbReference type="STRING" id="36856.ATB98_00595"/>